<reference evidence="14 15" key="1">
    <citation type="submission" date="2008-09" db="EMBL/GenBank/DDBJ databases">
        <authorList>
            <person name="Fulton L."/>
            <person name="Clifton S."/>
            <person name="Fulton B."/>
            <person name="Xu J."/>
            <person name="Minx P."/>
            <person name="Pepin K.H."/>
            <person name="Johnson M."/>
            <person name="Thiruvilangam P."/>
            <person name="Bhonagiri V."/>
            <person name="Nash W.E."/>
            <person name="Mardis E.R."/>
            <person name="Wilson R.K."/>
        </authorList>
    </citation>
    <scope>NUCLEOTIDE SEQUENCE [LARGE SCALE GENOMIC DNA]</scope>
    <source>
        <strain evidence="14 15">DSM 7454</strain>
    </source>
</reference>
<evidence type="ECO:0000256" key="11">
    <source>
        <dbReference type="RuleBase" id="RU362068"/>
    </source>
</evidence>
<dbReference type="GO" id="GO:0008677">
    <property type="term" value="F:2-dehydropantoate 2-reductase activity"/>
    <property type="evidence" value="ECO:0007669"/>
    <property type="project" value="UniProtKB-EC"/>
</dbReference>
<comment type="catalytic activity">
    <reaction evidence="10 11">
        <text>(R)-pantoate + NADP(+) = 2-dehydropantoate + NADPH + H(+)</text>
        <dbReference type="Rhea" id="RHEA:16233"/>
        <dbReference type="ChEBI" id="CHEBI:11561"/>
        <dbReference type="ChEBI" id="CHEBI:15378"/>
        <dbReference type="ChEBI" id="CHEBI:15980"/>
        <dbReference type="ChEBI" id="CHEBI:57783"/>
        <dbReference type="ChEBI" id="CHEBI:58349"/>
        <dbReference type="EC" id="1.1.1.169"/>
    </reaction>
</comment>
<dbReference type="InterPro" id="IPR013752">
    <property type="entry name" value="KPA_reductase"/>
</dbReference>
<dbReference type="GO" id="GO:0005737">
    <property type="term" value="C:cytoplasm"/>
    <property type="evidence" value="ECO:0007669"/>
    <property type="project" value="TreeGrafter"/>
</dbReference>
<accession>B6WAA9</accession>
<comment type="similarity">
    <text evidence="3 11">Belongs to the ketopantoate reductase family.</text>
</comment>
<evidence type="ECO:0000259" key="12">
    <source>
        <dbReference type="Pfam" id="PF02558"/>
    </source>
</evidence>
<dbReference type="NCBIfam" id="TIGR00745">
    <property type="entry name" value="apbA_panE"/>
    <property type="match status" value="1"/>
</dbReference>
<evidence type="ECO:0000256" key="7">
    <source>
        <dbReference type="ARBA" id="ARBA00022857"/>
    </source>
</evidence>
<organism evidence="14 15">
    <name type="scientific">Anaerococcus hydrogenalis DSM 7454</name>
    <dbReference type="NCBI Taxonomy" id="561177"/>
    <lineage>
        <taxon>Bacteria</taxon>
        <taxon>Bacillati</taxon>
        <taxon>Bacillota</taxon>
        <taxon>Tissierellia</taxon>
        <taxon>Tissierellales</taxon>
        <taxon>Peptoniphilaceae</taxon>
        <taxon>Anaerococcus</taxon>
    </lineage>
</organism>
<dbReference type="InterPro" id="IPR008927">
    <property type="entry name" value="6-PGluconate_DH-like_C_sf"/>
</dbReference>
<evidence type="ECO:0000256" key="9">
    <source>
        <dbReference type="ARBA" id="ARBA00032024"/>
    </source>
</evidence>
<comment type="function">
    <text evidence="1 11">Catalyzes the NADPH-dependent reduction of ketopantoate into pantoic acid.</text>
</comment>
<evidence type="ECO:0000256" key="1">
    <source>
        <dbReference type="ARBA" id="ARBA00002919"/>
    </source>
</evidence>
<dbReference type="InterPro" id="IPR013328">
    <property type="entry name" value="6PGD_dom2"/>
</dbReference>
<evidence type="ECO:0000313" key="14">
    <source>
        <dbReference type="EMBL" id="EEB35667.1"/>
    </source>
</evidence>
<dbReference type="EMBL" id="ABXA01000037">
    <property type="protein sequence ID" value="EEB35667.1"/>
    <property type="molecule type" value="Genomic_DNA"/>
</dbReference>
<dbReference type="InterPro" id="IPR003710">
    <property type="entry name" value="ApbA"/>
</dbReference>
<dbReference type="Pfam" id="PF08546">
    <property type="entry name" value="ApbA_C"/>
    <property type="match status" value="1"/>
</dbReference>
<evidence type="ECO:0000256" key="6">
    <source>
        <dbReference type="ARBA" id="ARBA00022655"/>
    </source>
</evidence>
<comment type="pathway">
    <text evidence="2 11">Cofactor biosynthesis; (R)-pantothenate biosynthesis; (R)-pantoate from 3-methyl-2-oxobutanoate: step 2/2.</text>
</comment>
<dbReference type="UniPathway" id="UPA00028">
    <property type="reaction ID" value="UER00004"/>
</dbReference>
<sequence>MKIAVIGAGAMGSLFASYLSKNNEVFLIDHRLEKIDKINKYGIEVVENDNSSHFYKVASYMYNENLPVADMIFLFVKSIKNLEVLENISHIISDKTILVSLQNGYGNDKDLEKFQDKKNLVIGSTTHGSTLLSYGKIFHAGSGLTFLGENDFNKKSLDLVKSILFACGFDLEISQNIEKLMIEKLFINIGINAITALADKENSCIYKNSYAKKISKLLVFEACQVFNLYGYGFNKEEIFDRVIETSRKTGKNTSSMRADLLKKKESEIDKINKVIIDKAREKNVSCPYNEAITLLIKAKEGEI</sequence>
<dbReference type="PANTHER" id="PTHR43765">
    <property type="entry name" value="2-DEHYDROPANTOATE 2-REDUCTASE-RELATED"/>
    <property type="match status" value="1"/>
</dbReference>
<gene>
    <name evidence="14" type="ORF">ANHYDRO_01535</name>
</gene>
<dbReference type="SUPFAM" id="SSF48179">
    <property type="entry name" value="6-phosphogluconate dehydrogenase C-terminal domain-like"/>
    <property type="match status" value="1"/>
</dbReference>
<evidence type="ECO:0000259" key="13">
    <source>
        <dbReference type="Pfam" id="PF08546"/>
    </source>
</evidence>
<protein>
    <recommendedName>
        <fullName evidence="5 11">2-dehydropantoate 2-reductase</fullName>
        <ecNumber evidence="4 11">1.1.1.169</ecNumber>
    </recommendedName>
    <alternativeName>
        <fullName evidence="9 11">Ketopantoate reductase</fullName>
    </alternativeName>
</protein>
<dbReference type="InterPro" id="IPR050838">
    <property type="entry name" value="Ketopantoate_reductase"/>
</dbReference>
<dbReference type="GO" id="GO:0015940">
    <property type="term" value="P:pantothenate biosynthetic process"/>
    <property type="evidence" value="ECO:0007669"/>
    <property type="project" value="UniProtKB-UniPathway"/>
</dbReference>
<name>B6WAA9_9FIRM</name>
<keyword evidence="6 11" id="KW-0566">Pantothenate biosynthesis</keyword>
<dbReference type="Pfam" id="PF02558">
    <property type="entry name" value="ApbA"/>
    <property type="match status" value="1"/>
</dbReference>
<dbReference type="Gene3D" id="3.40.50.720">
    <property type="entry name" value="NAD(P)-binding Rossmann-like Domain"/>
    <property type="match status" value="1"/>
</dbReference>
<feature type="domain" description="Ketopantoate reductase N-terminal" evidence="12">
    <location>
        <begin position="3"/>
        <end position="150"/>
    </location>
</feature>
<evidence type="ECO:0000256" key="3">
    <source>
        <dbReference type="ARBA" id="ARBA00007870"/>
    </source>
</evidence>
<dbReference type="EC" id="1.1.1.169" evidence="4 11"/>
<feature type="domain" description="Ketopantoate reductase C-terminal" evidence="13">
    <location>
        <begin position="176"/>
        <end position="300"/>
    </location>
</feature>
<evidence type="ECO:0000256" key="10">
    <source>
        <dbReference type="ARBA" id="ARBA00048793"/>
    </source>
</evidence>
<evidence type="ECO:0000313" key="15">
    <source>
        <dbReference type="Proteomes" id="UP000005451"/>
    </source>
</evidence>
<dbReference type="AlphaFoldDB" id="B6WAA9"/>
<dbReference type="InterPro" id="IPR036291">
    <property type="entry name" value="NAD(P)-bd_dom_sf"/>
</dbReference>
<dbReference type="GO" id="GO:0050661">
    <property type="term" value="F:NADP binding"/>
    <property type="evidence" value="ECO:0007669"/>
    <property type="project" value="TreeGrafter"/>
</dbReference>
<evidence type="ECO:0000256" key="8">
    <source>
        <dbReference type="ARBA" id="ARBA00023002"/>
    </source>
</evidence>
<dbReference type="Proteomes" id="UP000005451">
    <property type="component" value="Unassembled WGS sequence"/>
</dbReference>
<dbReference type="SUPFAM" id="SSF51735">
    <property type="entry name" value="NAD(P)-binding Rossmann-fold domains"/>
    <property type="match status" value="1"/>
</dbReference>
<keyword evidence="8 11" id="KW-0560">Oxidoreductase</keyword>
<evidence type="ECO:0000256" key="4">
    <source>
        <dbReference type="ARBA" id="ARBA00013014"/>
    </source>
</evidence>
<evidence type="ECO:0000256" key="2">
    <source>
        <dbReference type="ARBA" id="ARBA00004994"/>
    </source>
</evidence>
<keyword evidence="7 11" id="KW-0521">NADP</keyword>
<proteinExistence type="inferred from homology"/>
<dbReference type="RefSeq" id="WP_004814859.1">
    <property type="nucleotide sequence ID" value="NZ_ABXA01000037.1"/>
</dbReference>
<dbReference type="Gene3D" id="1.10.1040.10">
    <property type="entry name" value="N-(1-d-carboxylethyl)-l-norvaline Dehydrogenase, domain 2"/>
    <property type="match status" value="1"/>
</dbReference>
<comment type="caution">
    <text evidence="14">The sequence shown here is derived from an EMBL/GenBank/DDBJ whole genome shotgun (WGS) entry which is preliminary data.</text>
</comment>
<evidence type="ECO:0000256" key="5">
    <source>
        <dbReference type="ARBA" id="ARBA00019465"/>
    </source>
</evidence>
<dbReference type="STRING" id="561177.ANHYDRO_01535"/>
<dbReference type="InterPro" id="IPR013332">
    <property type="entry name" value="KPR_N"/>
</dbReference>
<dbReference type="PANTHER" id="PTHR43765:SF2">
    <property type="entry name" value="2-DEHYDROPANTOATE 2-REDUCTASE"/>
    <property type="match status" value="1"/>
</dbReference>
<dbReference type="eggNOG" id="COG1893">
    <property type="taxonomic scope" value="Bacteria"/>
</dbReference>
<reference evidence="14 15" key="2">
    <citation type="submission" date="2008-10" db="EMBL/GenBank/DDBJ databases">
        <title>Draft genome sequence of Anaerococcus hydrogenalis (DSM 7454).</title>
        <authorList>
            <person name="Sudarsanam P."/>
            <person name="Ley R."/>
            <person name="Guruge J."/>
            <person name="Turnbaugh P.J."/>
            <person name="Mahowald M."/>
            <person name="Liep D."/>
            <person name="Gordon J."/>
        </authorList>
    </citation>
    <scope>NUCLEOTIDE SEQUENCE [LARGE SCALE GENOMIC DNA]</scope>
    <source>
        <strain evidence="14 15">DSM 7454</strain>
    </source>
</reference>